<accession>A0ACC6RN72</accession>
<organism evidence="1 2">
    <name type="scientific">Paraburkholderia unamae</name>
    <dbReference type="NCBI Taxonomy" id="219649"/>
    <lineage>
        <taxon>Bacteria</taxon>
        <taxon>Pseudomonadati</taxon>
        <taxon>Pseudomonadota</taxon>
        <taxon>Betaproteobacteria</taxon>
        <taxon>Burkholderiales</taxon>
        <taxon>Burkholderiaceae</taxon>
        <taxon>Paraburkholderia</taxon>
    </lineage>
</organism>
<keyword evidence="2" id="KW-1185">Reference proteome</keyword>
<comment type="caution">
    <text evidence="1">The sequence shown here is derived from an EMBL/GenBank/DDBJ whole genome shotgun (WGS) entry which is preliminary data.</text>
</comment>
<name>A0ACC6RN72_9BURK</name>
<dbReference type="EMBL" id="JAYMRU010000017">
    <property type="protein sequence ID" value="MEM5402997.1"/>
    <property type="molecule type" value="Genomic_DNA"/>
</dbReference>
<evidence type="ECO:0000313" key="2">
    <source>
        <dbReference type="Proteomes" id="UP001392318"/>
    </source>
</evidence>
<protein>
    <submittedName>
        <fullName evidence="1">Uncharacterized protein</fullName>
    </submittedName>
</protein>
<evidence type="ECO:0000313" key="1">
    <source>
        <dbReference type="EMBL" id="MEM5402997.1"/>
    </source>
</evidence>
<sequence length="66" mass="7443">MTDIRIRFSTAKPALVRRHGGRLYETVMQRLQAAPGIHMGEVRANVQELKAQLDELKSQAAAVREQ</sequence>
<reference evidence="1" key="1">
    <citation type="submission" date="2024-01" db="EMBL/GenBank/DDBJ databases">
        <title>The diversity of rhizobia nodulating Mimosa spp. in eleven states of Brazil covering several biomes is determined by host plant, location, and edaphic factors.</title>
        <authorList>
            <person name="Rouws L."/>
            <person name="Barauna A."/>
            <person name="Beukes C."/>
            <person name="De Faria S.M."/>
            <person name="Gross E."/>
            <person name="Dos Reis Junior F.B."/>
            <person name="Simon M."/>
            <person name="Maluk M."/>
            <person name="Odee D.W."/>
            <person name="Kenicer G."/>
            <person name="Young J.P.W."/>
            <person name="Reis V.M."/>
            <person name="Zilli J."/>
            <person name="James E.K."/>
        </authorList>
    </citation>
    <scope>NUCLEOTIDE SEQUENCE</scope>
    <source>
        <strain evidence="1">JPY452</strain>
    </source>
</reference>
<proteinExistence type="predicted"/>
<dbReference type="Proteomes" id="UP001392318">
    <property type="component" value="Unassembled WGS sequence"/>
</dbReference>
<gene>
    <name evidence="1" type="ORF">VSR83_23475</name>
</gene>